<dbReference type="EMBL" id="QLII01000001">
    <property type="protein sequence ID" value="RAI77572.1"/>
    <property type="molecule type" value="Genomic_DNA"/>
</dbReference>
<feature type="compositionally biased region" description="Gly residues" evidence="1">
    <location>
        <begin position="73"/>
        <end position="89"/>
    </location>
</feature>
<name>A0A327NQK9_9BACT</name>
<proteinExistence type="predicted"/>
<feature type="region of interest" description="Disordered" evidence="1">
    <location>
        <begin position="70"/>
        <end position="92"/>
    </location>
</feature>
<feature type="region of interest" description="Disordered" evidence="1">
    <location>
        <begin position="1"/>
        <end position="21"/>
    </location>
</feature>
<evidence type="ECO:0000256" key="1">
    <source>
        <dbReference type="SAM" id="MobiDB-lite"/>
    </source>
</evidence>
<keyword evidence="3" id="KW-1185">Reference proteome</keyword>
<organism evidence="2 3">
    <name type="scientific">Spirosoma telluris</name>
    <dbReference type="NCBI Taxonomy" id="2183553"/>
    <lineage>
        <taxon>Bacteria</taxon>
        <taxon>Pseudomonadati</taxon>
        <taxon>Bacteroidota</taxon>
        <taxon>Cytophagia</taxon>
        <taxon>Cytophagales</taxon>
        <taxon>Cytophagaceae</taxon>
        <taxon>Spirosoma</taxon>
    </lineage>
</organism>
<sequence>MVAVMSPPITTSTSGFGPQQPINTESLYRNCTEEPPANVDGGLLNGDVTVIGTRIYSSLKWGWISGPESGSITGPGPGSPGGSSGGGGSSSTATFVPYNAPIDSVATGLSTTGALTKGQEYTSPTGAAYVWDGKSWCAVIAETQVKGQRPANPANGQFYIYTDPDFGYATVYEYISGRWTMPMVDFDVNSLPKPKFLSEPLCKTLNSIWRQSFDINGDPMIENMLLQTDKGTLVLPTSGKDCSG</sequence>
<feature type="compositionally biased region" description="Polar residues" evidence="1">
    <location>
        <begin position="8"/>
        <end position="21"/>
    </location>
</feature>
<dbReference type="Proteomes" id="UP000249016">
    <property type="component" value="Unassembled WGS sequence"/>
</dbReference>
<protein>
    <submittedName>
        <fullName evidence="2">Uncharacterized protein</fullName>
    </submittedName>
</protein>
<evidence type="ECO:0000313" key="2">
    <source>
        <dbReference type="EMBL" id="RAI77572.1"/>
    </source>
</evidence>
<dbReference type="AlphaFoldDB" id="A0A327NQK9"/>
<accession>A0A327NQK9</accession>
<evidence type="ECO:0000313" key="3">
    <source>
        <dbReference type="Proteomes" id="UP000249016"/>
    </source>
</evidence>
<gene>
    <name evidence="2" type="ORF">HMF3257_31630</name>
</gene>
<comment type="caution">
    <text evidence="2">The sequence shown here is derived from an EMBL/GenBank/DDBJ whole genome shotgun (WGS) entry which is preliminary data.</text>
</comment>
<reference evidence="2 3" key="1">
    <citation type="submission" date="2018-06" db="EMBL/GenBank/DDBJ databases">
        <title>Spirosoma sp. HMF3257 Genome sequencing and assembly.</title>
        <authorList>
            <person name="Kang H."/>
            <person name="Cha I."/>
            <person name="Kim H."/>
            <person name="Kang J."/>
            <person name="Joh K."/>
        </authorList>
    </citation>
    <scope>NUCLEOTIDE SEQUENCE [LARGE SCALE GENOMIC DNA]</scope>
    <source>
        <strain evidence="2 3">HMF3257</strain>
    </source>
</reference>